<dbReference type="RefSeq" id="XP_002773078.1">
    <property type="nucleotide sequence ID" value="XM_002773032.1"/>
</dbReference>
<organism evidence="4">
    <name type="scientific">Perkinsus marinus (strain ATCC 50983 / TXsc)</name>
    <dbReference type="NCBI Taxonomy" id="423536"/>
    <lineage>
        <taxon>Eukaryota</taxon>
        <taxon>Sar</taxon>
        <taxon>Alveolata</taxon>
        <taxon>Perkinsozoa</taxon>
        <taxon>Perkinsea</taxon>
        <taxon>Perkinsida</taxon>
        <taxon>Perkinsidae</taxon>
        <taxon>Perkinsus</taxon>
    </lineage>
</organism>
<dbReference type="OrthoDB" id="10657442at2759"/>
<keyword evidence="4" id="KW-1185">Reference proteome</keyword>
<evidence type="ECO:0000313" key="3">
    <source>
        <dbReference type="EMBL" id="EER04894.1"/>
    </source>
</evidence>
<dbReference type="EMBL" id="GG681234">
    <property type="protein sequence ID" value="EER04894.1"/>
    <property type="molecule type" value="Genomic_DNA"/>
</dbReference>
<dbReference type="Proteomes" id="UP000007800">
    <property type="component" value="Unassembled WGS sequence"/>
</dbReference>
<dbReference type="OMA" id="GFPGNCH"/>
<feature type="chain" id="PRO_5002954455" description="Merozoite surface protein 2" evidence="2">
    <location>
        <begin position="18"/>
        <end position="197"/>
    </location>
</feature>
<sequence length="197" mass="20524">MHFIALTVAAFSAVALQGCNKNNKTTTTTTTTTAPTITPSVITTGGPTKKPIVSTTAAPTSNTTVTPRNTTVTPSTKVTTTTTTTAAPTKHSCLSTSCKNEGYQGNYCMNVEMIAGKLHGHCYNNTQVACVCDVPLPVTASPPDPSVPAVSCLHSKCPDDYCMNSRPGFPGNCHKKREVACSCSDPDAGKIIKALRG</sequence>
<reference evidence="3 4" key="1">
    <citation type="submission" date="2008-07" db="EMBL/GenBank/DDBJ databases">
        <authorList>
            <person name="El-Sayed N."/>
            <person name="Caler E."/>
            <person name="Inman J."/>
            <person name="Amedeo P."/>
            <person name="Hass B."/>
            <person name="Wortman J."/>
        </authorList>
    </citation>
    <scope>NUCLEOTIDE SEQUENCE [LARGE SCALE GENOMIC DNA]</scope>
    <source>
        <strain evidence="4">ATCC 50983 / TXsc</strain>
    </source>
</reference>
<dbReference type="AlphaFoldDB" id="C5LEF1"/>
<dbReference type="GeneID" id="9050397"/>
<keyword evidence="2" id="KW-0732">Signal</keyword>
<feature type="region of interest" description="Disordered" evidence="1">
    <location>
        <begin position="25"/>
        <end position="76"/>
    </location>
</feature>
<gene>
    <name evidence="3" type="ORF">Pmar_PMAR008621</name>
</gene>
<feature type="compositionally biased region" description="Low complexity" evidence="1">
    <location>
        <begin position="25"/>
        <end position="44"/>
    </location>
</feature>
<evidence type="ECO:0008006" key="5">
    <source>
        <dbReference type="Google" id="ProtNLM"/>
    </source>
</evidence>
<feature type="compositionally biased region" description="Low complexity" evidence="1">
    <location>
        <begin position="53"/>
        <end position="76"/>
    </location>
</feature>
<proteinExistence type="predicted"/>
<accession>C5LEF1</accession>
<dbReference type="InParanoid" id="C5LEF1"/>
<feature type="signal peptide" evidence="2">
    <location>
        <begin position="1"/>
        <end position="17"/>
    </location>
</feature>
<evidence type="ECO:0000256" key="2">
    <source>
        <dbReference type="SAM" id="SignalP"/>
    </source>
</evidence>
<evidence type="ECO:0000256" key="1">
    <source>
        <dbReference type="SAM" id="MobiDB-lite"/>
    </source>
</evidence>
<protein>
    <recommendedName>
        <fullName evidence="5">Merozoite surface protein 2</fullName>
    </recommendedName>
</protein>
<name>C5LEF1_PERM5</name>
<evidence type="ECO:0000313" key="4">
    <source>
        <dbReference type="Proteomes" id="UP000007800"/>
    </source>
</evidence>